<evidence type="ECO:0000256" key="1">
    <source>
        <dbReference type="SAM" id="Phobius"/>
    </source>
</evidence>
<feature type="non-terminal residue" evidence="2">
    <location>
        <position position="1"/>
    </location>
</feature>
<keyword evidence="1" id="KW-0472">Membrane</keyword>
<accession>X1A394</accession>
<dbReference type="EMBL" id="BART01012025">
    <property type="protein sequence ID" value="GAG76234.1"/>
    <property type="molecule type" value="Genomic_DNA"/>
</dbReference>
<reference evidence="2" key="1">
    <citation type="journal article" date="2014" name="Front. Microbiol.">
        <title>High frequency of phylogenetically diverse reductive dehalogenase-homologous genes in deep subseafloor sedimentary metagenomes.</title>
        <authorList>
            <person name="Kawai M."/>
            <person name="Futagami T."/>
            <person name="Toyoda A."/>
            <person name="Takaki Y."/>
            <person name="Nishi S."/>
            <person name="Hori S."/>
            <person name="Arai W."/>
            <person name="Tsubouchi T."/>
            <person name="Morono Y."/>
            <person name="Uchiyama I."/>
            <person name="Ito T."/>
            <person name="Fujiyama A."/>
            <person name="Inagaki F."/>
            <person name="Takami H."/>
        </authorList>
    </citation>
    <scope>NUCLEOTIDE SEQUENCE</scope>
    <source>
        <strain evidence="2">Expedition CK06-06</strain>
    </source>
</reference>
<organism evidence="2">
    <name type="scientific">marine sediment metagenome</name>
    <dbReference type="NCBI Taxonomy" id="412755"/>
    <lineage>
        <taxon>unclassified sequences</taxon>
        <taxon>metagenomes</taxon>
        <taxon>ecological metagenomes</taxon>
    </lineage>
</organism>
<keyword evidence="1" id="KW-0812">Transmembrane</keyword>
<protein>
    <submittedName>
        <fullName evidence="2">Uncharacterized protein</fullName>
    </submittedName>
</protein>
<keyword evidence="1" id="KW-1133">Transmembrane helix</keyword>
<comment type="caution">
    <text evidence="2">The sequence shown here is derived from an EMBL/GenBank/DDBJ whole genome shotgun (WGS) entry which is preliminary data.</text>
</comment>
<evidence type="ECO:0000313" key="2">
    <source>
        <dbReference type="EMBL" id="GAG76234.1"/>
    </source>
</evidence>
<name>X1A394_9ZZZZ</name>
<dbReference type="AlphaFoldDB" id="X1A394"/>
<gene>
    <name evidence="2" type="ORF">S01H4_25311</name>
</gene>
<proteinExistence type="predicted"/>
<sequence length="243" mass="27663">DESDKQFTIERDVKSISSIYHLRKGRTPQTIKQAGSLFVTTNFTLASASKMFEYGYSGKQLHIPVCMTDVFLGTLIWMQFPVKWASLNEKKILADCAAALQPDNLFVKRLVDEAMKLKDSGKVSDDEFLAVSRSYFVQEMLMEETLGDPESITSRSVEDIIQKIRSDAAYLPKQQLKIEKEKVQQLESKVSAHEHLSAKRRSDLEMSVRKKVETTLKIAFVILIIILITSIIVPFLFQRPQNA</sequence>
<feature type="transmembrane region" description="Helical" evidence="1">
    <location>
        <begin position="216"/>
        <end position="237"/>
    </location>
</feature>